<keyword evidence="1" id="KW-1133">Transmembrane helix</keyword>
<reference evidence="3" key="1">
    <citation type="submission" date="2017-04" db="EMBL/GenBank/DDBJ databases">
        <title>Function of individual gut microbiota members based on whole genome sequencing of pure cultures obtained from chicken caecum.</title>
        <authorList>
            <person name="Medvecky M."/>
            <person name="Cejkova D."/>
            <person name="Polansky O."/>
            <person name="Karasova D."/>
            <person name="Kubasova T."/>
            <person name="Cizek A."/>
            <person name="Rychlik I."/>
        </authorList>
    </citation>
    <scope>NUCLEOTIDE SEQUENCE [LARGE SCALE GENOMIC DNA]</scope>
    <source>
        <strain evidence="3">An180</strain>
    </source>
</reference>
<name>A0A1Y4LCY9_9FIRM</name>
<protein>
    <recommendedName>
        <fullName evidence="4">Spore cortex biosynthesis protein YabQ</fullName>
    </recommendedName>
</protein>
<dbReference type="RefSeq" id="WP_087370004.1">
    <property type="nucleotide sequence ID" value="NZ_NFKK01000001.1"/>
</dbReference>
<evidence type="ECO:0000256" key="1">
    <source>
        <dbReference type="SAM" id="Phobius"/>
    </source>
</evidence>
<dbReference type="NCBIfam" id="TIGR02893">
    <property type="entry name" value="spore_yabQ"/>
    <property type="match status" value="1"/>
</dbReference>
<keyword evidence="1" id="KW-0472">Membrane</keyword>
<accession>A0A1Y4LCY9</accession>
<dbReference type="Proteomes" id="UP000195897">
    <property type="component" value="Unassembled WGS sequence"/>
</dbReference>
<proteinExistence type="predicted"/>
<feature type="transmembrane region" description="Helical" evidence="1">
    <location>
        <begin position="6"/>
        <end position="28"/>
    </location>
</feature>
<feature type="transmembrane region" description="Helical" evidence="1">
    <location>
        <begin position="73"/>
        <end position="96"/>
    </location>
</feature>
<feature type="transmembrane region" description="Helical" evidence="1">
    <location>
        <begin position="48"/>
        <end position="67"/>
    </location>
</feature>
<evidence type="ECO:0008006" key="4">
    <source>
        <dbReference type="Google" id="ProtNLM"/>
    </source>
</evidence>
<dbReference type="Pfam" id="PF09578">
    <property type="entry name" value="Spore_YabQ"/>
    <property type="match status" value="1"/>
</dbReference>
<dbReference type="InterPro" id="IPR019074">
    <property type="entry name" value="YabQ"/>
</dbReference>
<organism evidence="2 3">
    <name type="scientific">Butyricicoccus pullicaecorum</name>
    <dbReference type="NCBI Taxonomy" id="501571"/>
    <lineage>
        <taxon>Bacteria</taxon>
        <taxon>Bacillati</taxon>
        <taxon>Bacillota</taxon>
        <taxon>Clostridia</taxon>
        <taxon>Eubacteriales</taxon>
        <taxon>Butyricicoccaceae</taxon>
        <taxon>Butyricicoccus</taxon>
    </lineage>
</organism>
<sequence>MIALYQPLSSLTLCFFQAVLLGAVLGLVYDLLHTAETCPIWQTALRDALFWLITLGAYFVFTVTLSGGQVRGFVLIGMLAGAVGAHVLLGGIVRTVTRMVCTLLRRLARGIVRLIRIFIRPVCSLGRLVQKNLEKIAKKTSISDKKKL</sequence>
<keyword evidence="1" id="KW-0812">Transmembrane</keyword>
<gene>
    <name evidence="2" type="ORF">B5F17_01310</name>
</gene>
<comment type="caution">
    <text evidence="2">The sequence shown here is derived from an EMBL/GenBank/DDBJ whole genome shotgun (WGS) entry which is preliminary data.</text>
</comment>
<dbReference type="EMBL" id="NFKK01000001">
    <property type="protein sequence ID" value="OUP54568.1"/>
    <property type="molecule type" value="Genomic_DNA"/>
</dbReference>
<evidence type="ECO:0000313" key="2">
    <source>
        <dbReference type="EMBL" id="OUP54568.1"/>
    </source>
</evidence>
<evidence type="ECO:0000313" key="3">
    <source>
        <dbReference type="Proteomes" id="UP000195897"/>
    </source>
</evidence>
<dbReference type="AlphaFoldDB" id="A0A1Y4LCY9"/>